<dbReference type="PANTHER" id="PTHR38462:SF1">
    <property type="entry name" value="YPRB RIBONUCLEASE H-LIKE DOMAIN-CONTAINING PROTEIN"/>
    <property type="match status" value="1"/>
</dbReference>
<evidence type="ECO:0000313" key="3">
    <source>
        <dbReference type="EMBL" id="AIC94530.1"/>
    </source>
</evidence>
<evidence type="ECO:0000256" key="1">
    <source>
        <dbReference type="PROSITE-ProRule" id="PRU00339"/>
    </source>
</evidence>
<keyword evidence="4" id="KW-1185">Reference proteome</keyword>
<feature type="repeat" description="TPR" evidence="1">
    <location>
        <begin position="319"/>
        <end position="352"/>
    </location>
</feature>
<keyword evidence="1" id="KW-0802">TPR repeat</keyword>
<dbReference type="InterPro" id="IPR012337">
    <property type="entry name" value="RNaseH-like_sf"/>
</dbReference>
<organism evidence="3 4">
    <name type="scientific">Shouchella lehensis G1</name>
    <dbReference type="NCBI Taxonomy" id="1246626"/>
    <lineage>
        <taxon>Bacteria</taxon>
        <taxon>Bacillati</taxon>
        <taxon>Bacillota</taxon>
        <taxon>Bacilli</taxon>
        <taxon>Bacillales</taxon>
        <taxon>Bacillaceae</taxon>
        <taxon>Shouchella</taxon>
    </lineage>
</organism>
<dbReference type="InterPro" id="IPR011990">
    <property type="entry name" value="TPR-like_helical_dom_sf"/>
</dbReference>
<reference evidence="3 4" key="1">
    <citation type="journal article" date="2014" name="Gene">
        <title>A comparative genomic analysis of the alkalitolerant soil bacterium Bacillus lehensis G1.</title>
        <authorList>
            <person name="Noor Y.M."/>
            <person name="Samsulrizal N.H."/>
            <person name="Jema'on N.A."/>
            <person name="Low K.O."/>
            <person name="Ramli A.N."/>
            <person name="Alias N.I."/>
            <person name="Damis S.I."/>
            <person name="Fuzi S.F."/>
            <person name="Isa M.N."/>
            <person name="Murad A.M."/>
            <person name="Raih M.F."/>
            <person name="Bakar F.D."/>
            <person name="Najimudin N."/>
            <person name="Mahadi N.M."/>
            <person name="Illias R.M."/>
        </authorList>
    </citation>
    <scope>NUCLEOTIDE SEQUENCE [LARGE SCALE GENOMIC DNA]</scope>
    <source>
        <strain evidence="3 4">G1</strain>
    </source>
</reference>
<dbReference type="HOGENOM" id="CLU_035904_2_0_9"/>
<dbReference type="Gene3D" id="3.30.420.10">
    <property type="entry name" value="Ribonuclease H-like superfamily/Ribonuclease H"/>
    <property type="match status" value="1"/>
</dbReference>
<dbReference type="SUPFAM" id="SSF53098">
    <property type="entry name" value="Ribonuclease H-like"/>
    <property type="match status" value="1"/>
</dbReference>
<dbReference type="InterPro" id="IPR038720">
    <property type="entry name" value="YprB_RNase_H-like_dom"/>
</dbReference>
<dbReference type="AlphaFoldDB" id="A0A060LXN5"/>
<dbReference type="SMART" id="SM00028">
    <property type="entry name" value="TPR"/>
    <property type="match status" value="1"/>
</dbReference>
<feature type="domain" description="YprB ribonuclease H-like" evidence="2">
    <location>
        <begin position="98"/>
        <end position="267"/>
    </location>
</feature>
<gene>
    <name evidence="3" type="ORF">BleG1_1952</name>
</gene>
<evidence type="ECO:0000259" key="2">
    <source>
        <dbReference type="Pfam" id="PF13482"/>
    </source>
</evidence>
<dbReference type="eggNOG" id="COG3359">
    <property type="taxonomic scope" value="Bacteria"/>
</dbReference>
<protein>
    <submittedName>
        <fullName evidence="3">CDSuclease</fullName>
    </submittedName>
</protein>
<dbReference type="RefSeq" id="WP_038480047.1">
    <property type="nucleotide sequence ID" value="NZ_CP003923.1"/>
</dbReference>
<dbReference type="Proteomes" id="UP000027142">
    <property type="component" value="Chromosome"/>
</dbReference>
<dbReference type="PATRIC" id="fig|1246626.3.peg.1952"/>
<dbReference type="GO" id="GO:0003676">
    <property type="term" value="F:nucleic acid binding"/>
    <property type="evidence" value="ECO:0007669"/>
    <property type="project" value="InterPro"/>
</dbReference>
<dbReference type="STRING" id="1246626.BleG1_1952"/>
<dbReference type="PANTHER" id="PTHR38462">
    <property type="entry name" value="EXONUCLEASE-LIKE PROTEIN"/>
    <property type="match status" value="1"/>
</dbReference>
<dbReference type="Pfam" id="PF13482">
    <property type="entry name" value="RNase_H_2"/>
    <property type="match status" value="1"/>
</dbReference>
<name>A0A060LXN5_9BACI</name>
<dbReference type="KEGG" id="ble:BleG1_1952"/>
<evidence type="ECO:0000313" key="4">
    <source>
        <dbReference type="Proteomes" id="UP000027142"/>
    </source>
</evidence>
<accession>A0A060LXN5</accession>
<dbReference type="Pfam" id="PF00515">
    <property type="entry name" value="TPR_1"/>
    <property type="match status" value="1"/>
</dbReference>
<dbReference type="InterPro" id="IPR019734">
    <property type="entry name" value="TPR_rpt"/>
</dbReference>
<dbReference type="InterPro" id="IPR036397">
    <property type="entry name" value="RNaseH_sf"/>
</dbReference>
<proteinExistence type="predicted"/>
<dbReference type="PROSITE" id="PS50005">
    <property type="entry name" value="TPR"/>
    <property type="match status" value="1"/>
</dbReference>
<dbReference type="Gene3D" id="1.25.40.10">
    <property type="entry name" value="Tetratricopeptide repeat domain"/>
    <property type="match status" value="1"/>
</dbReference>
<sequence>MSLKAKLKRMEVHMKQETKPVIEQHEANHSTSKSWASLATVAHTFDEHVCYIREVKHSLDTQYGFKTFRTYRDDLMQWDNQSFSHPLSRRSVPINKLIFFDTETTGLSAGAGTQMFLLGFACFEEHEVVVRQYLLPSPDAESALYHFFLKDVGQLEHLVSFNGKAFDWPRLKTRHAYLRETVPQLPQFGHFDLLHSARRLWKNELPSCKLSILEEEKLGIRRDEDTPSHLVPLFYFDFVREQDPALIASVFEHHEQDVLSLIALYAQITETVIKWEERTSLNERLELAKWHQLNGELEMATTMLTSSIHHLQEQGSAKAEAYFYRGYIFKKKKLYKQAIEDFKEALKVDTFRFKSAIELALMYEHYLKDFAKACTYANQALSYATVEKERLQALKRIHRLKRK</sequence>
<dbReference type="OrthoDB" id="9790530at2"/>
<dbReference type="SUPFAM" id="SSF48452">
    <property type="entry name" value="TPR-like"/>
    <property type="match status" value="1"/>
</dbReference>
<dbReference type="EMBL" id="CP003923">
    <property type="protein sequence ID" value="AIC94530.1"/>
    <property type="molecule type" value="Genomic_DNA"/>
</dbReference>